<feature type="transmembrane region" description="Helical" evidence="2">
    <location>
        <begin position="27"/>
        <end position="45"/>
    </location>
</feature>
<evidence type="ECO:0000313" key="3">
    <source>
        <dbReference type="EMBL" id="AYN19920.1"/>
    </source>
</evidence>
<dbReference type="Proteomes" id="UP000268070">
    <property type="component" value="Chromosome"/>
</dbReference>
<accession>A0A3G2HS19</accession>
<dbReference type="OrthoDB" id="9152541at2"/>
<keyword evidence="1" id="KW-0175">Coiled coil</keyword>
<keyword evidence="2" id="KW-0472">Membrane</keyword>
<evidence type="ECO:0000256" key="1">
    <source>
        <dbReference type="SAM" id="Coils"/>
    </source>
</evidence>
<evidence type="ECO:0008006" key="5">
    <source>
        <dbReference type="Google" id="ProtNLM"/>
    </source>
</evidence>
<reference evidence="3 4" key="1">
    <citation type="submission" date="2018-09" db="EMBL/GenBank/DDBJ databases">
        <title>Complete genome sequence of the hydrocarbonoclastic bacterium Alcaligenes aquatilis QD168, isolated from a crude-oil polluted marine sediment of Central Chile.</title>
        <authorList>
            <person name="Duran R.E."/>
            <person name="Barra B."/>
            <person name="Salva-Serra F."/>
            <person name="Mendez V."/>
            <person name="Moore E.R.B."/>
            <person name="Seeger M."/>
        </authorList>
    </citation>
    <scope>NUCLEOTIDE SEQUENCE [LARGE SCALE GENOMIC DNA]</scope>
    <source>
        <strain evidence="3 4">QD168</strain>
    </source>
</reference>
<feature type="coiled-coil region" evidence="1">
    <location>
        <begin position="59"/>
        <end position="93"/>
    </location>
</feature>
<evidence type="ECO:0000256" key="2">
    <source>
        <dbReference type="SAM" id="Phobius"/>
    </source>
</evidence>
<keyword evidence="2" id="KW-0812">Transmembrane</keyword>
<proteinExistence type="predicted"/>
<evidence type="ECO:0000313" key="4">
    <source>
        <dbReference type="Proteomes" id="UP000268070"/>
    </source>
</evidence>
<keyword evidence="2" id="KW-1133">Transmembrane helix</keyword>
<name>A0A3G2HS19_9BURK</name>
<organism evidence="3 4">
    <name type="scientific">Alcaligenes aquatilis</name>
    <dbReference type="NCBI Taxonomy" id="323284"/>
    <lineage>
        <taxon>Bacteria</taxon>
        <taxon>Pseudomonadati</taxon>
        <taxon>Pseudomonadota</taxon>
        <taxon>Betaproteobacteria</taxon>
        <taxon>Burkholderiales</taxon>
        <taxon>Alcaligenaceae</taxon>
        <taxon>Alcaligenes</taxon>
    </lineage>
</organism>
<dbReference type="EMBL" id="CP032153">
    <property type="protein sequence ID" value="AYN19920.1"/>
    <property type="molecule type" value="Genomic_DNA"/>
</dbReference>
<dbReference type="RefSeq" id="WP_121738197.1">
    <property type="nucleotide sequence ID" value="NZ_CP032153.1"/>
</dbReference>
<dbReference type="KEGG" id="aaqu:D3M96_04830"/>
<dbReference type="AlphaFoldDB" id="A0A3G2HS19"/>
<protein>
    <recommendedName>
        <fullName evidence="5">Inner membrane protein</fullName>
    </recommendedName>
</protein>
<gene>
    <name evidence="3" type="ORF">D3M96_04830</name>
</gene>
<sequence length="235" mass="25801">MLGSSKRTVFKPTAYGSSRRKRRIPRWFVLLLTGIALGAGGLLFLQQSYGPTRLTVEQSEQLHYDLNSANAEKQRLQAQLNQTSRELEDVSQNEGKLGKQTSDLQAMVTKLEKDIALFADAMPPDPRGTSPGIRAAEFSVKDGQLNHFVLLMQDKGKEAEFSGTMELVAAGRYSNGRSGNVDLPVQTVNVGRYAYINGSAELPAGFTPRQVTIRIKPDGSNRVVATRTIYVTPSK</sequence>